<dbReference type="Gene3D" id="3.30.70.330">
    <property type="match status" value="1"/>
</dbReference>
<feature type="compositionally biased region" description="Basic and acidic residues" evidence="3">
    <location>
        <begin position="311"/>
        <end position="360"/>
    </location>
</feature>
<name>A0AAD6XED7_9AGAR</name>
<dbReference type="Proteomes" id="UP001218188">
    <property type="component" value="Unassembled WGS sequence"/>
</dbReference>
<feature type="compositionally biased region" description="Low complexity" evidence="3">
    <location>
        <begin position="245"/>
        <end position="259"/>
    </location>
</feature>
<keyword evidence="6" id="KW-1185">Reference proteome</keyword>
<feature type="region of interest" description="Disordered" evidence="3">
    <location>
        <begin position="131"/>
        <end position="381"/>
    </location>
</feature>
<dbReference type="InterPro" id="IPR045844">
    <property type="entry name" value="RRM_Ist3-like"/>
</dbReference>
<dbReference type="InterPro" id="IPR000504">
    <property type="entry name" value="RRM_dom"/>
</dbReference>
<dbReference type="SUPFAM" id="SSF54928">
    <property type="entry name" value="RNA-binding domain, RBD"/>
    <property type="match status" value="1"/>
</dbReference>
<dbReference type="InterPro" id="IPR051847">
    <property type="entry name" value="RNA_proc/Spliceosome_comp"/>
</dbReference>
<dbReference type="EMBL" id="JARJCM010000006">
    <property type="protein sequence ID" value="KAJ7044886.1"/>
    <property type="molecule type" value="Genomic_DNA"/>
</dbReference>
<feature type="compositionally biased region" description="Basic and acidic residues" evidence="3">
    <location>
        <begin position="367"/>
        <end position="381"/>
    </location>
</feature>
<evidence type="ECO:0000256" key="3">
    <source>
        <dbReference type="SAM" id="MobiDB-lite"/>
    </source>
</evidence>
<evidence type="ECO:0000256" key="1">
    <source>
        <dbReference type="ARBA" id="ARBA00022884"/>
    </source>
</evidence>
<dbReference type="FunFam" id="3.30.70.330:FF:000609">
    <property type="entry name" value="U2 snRNP component IST3"/>
    <property type="match status" value="1"/>
</dbReference>
<feature type="compositionally biased region" description="Basic residues" evidence="3">
    <location>
        <begin position="206"/>
        <end position="219"/>
    </location>
</feature>
<feature type="compositionally biased region" description="Basic and acidic residues" evidence="3">
    <location>
        <begin position="286"/>
        <end position="302"/>
    </location>
</feature>
<evidence type="ECO:0000259" key="4">
    <source>
        <dbReference type="PROSITE" id="PS50102"/>
    </source>
</evidence>
<feature type="domain" description="RRM" evidence="4">
    <location>
        <begin position="32"/>
        <end position="110"/>
    </location>
</feature>
<dbReference type="GO" id="GO:0000398">
    <property type="term" value="P:mRNA splicing, via spliceosome"/>
    <property type="evidence" value="ECO:0007669"/>
    <property type="project" value="InterPro"/>
</dbReference>
<comment type="caution">
    <text evidence="5">The sequence shown here is derived from an EMBL/GenBank/DDBJ whole genome shotgun (WGS) entry which is preliminary data.</text>
</comment>
<accession>A0AAD6XED7</accession>
<organism evidence="5 6">
    <name type="scientific">Mycena alexandri</name>
    <dbReference type="NCBI Taxonomy" id="1745969"/>
    <lineage>
        <taxon>Eukaryota</taxon>
        <taxon>Fungi</taxon>
        <taxon>Dikarya</taxon>
        <taxon>Basidiomycota</taxon>
        <taxon>Agaricomycotina</taxon>
        <taxon>Agaricomycetes</taxon>
        <taxon>Agaricomycetidae</taxon>
        <taxon>Agaricales</taxon>
        <taxon>Marasmiineae</taxon>
        <taxon>Mycenaceae</taxon>
        <taxon>Mycena</taxon>
    </lineage>
</organism>
<feature type="compositionally biased region" description="Basic and acidic residues" evidence="3">
    <location>
        <begin position="220"/>
        <end position="238"/>
    </location>
</feature>
<gene>
    <name evidence="5" type="ORF">C8F04DRAFT_1389157</name>
</gene>
<dbReference type="GO" id="GO:0005686">
    <property type="term" value="C:U2 snRNP"/>
    <property type="evidence" value="ECO:0007669"/>
    <property type="project" value="TreeGrafter"/>
</dbReference>
<proteinExistence type="predicted"/>
<dbReference type="PANTHER" id="PTHR45880">
    <property type="entry name" value="RNA-BINDING MOTIF PROTEIN, X-LINKED 2"/>
    <property type="match status" value="1"/>
</dbReference>
<feature type="compositionally biased region" description="Basic residues" evidence="3">
    <location>
        <begin position="265"/>
        <end position="277"/>
    </location>
</feature>
<dbReference type="SMART" id="SM00360">
    <property type="entry name" value="RRM"/>
    <property type="match status" value="1"/>
</dbReference>
<dbReference type="InterPro" id="IPR012677">
    <property type="entry name" value="Nucleotide-bd_a/b_plait_sf"/>
</dbReference>
<evidence type="ECO:0000313" key="5">
    <source>
        <dbReference type="EMBL" id="KAJ7044886.1"/>
    </source>
</evidence>
<protein>
    <recommendedName>
        <fullName evidence="4">RRM domain-containing protein</fullName>
    </recommendedName>
</protein>
<dbReference type="Pfam" id="PF00076">
    <property type="entry name" value="RRM_1"/>
    <property type="match status" value="1"/>
</dbReference>
<dbReference type="GO" id="GO:0071011">
    <property type="term" value="C:precatalytic spliceosome"/>
    <property type="evidence" value="ECO:0007669"/>
    <property type="project" value="TreeGrafter"/>
</dbReference>
<keyword evidence="1 2" id="KW-0694">RNA-binding</keyword>
<sequence length="381" mass="42771">MNVVKEINKINQLELDLGVSGASWHDEYRDSAYVFVGGIPFDLTEGDVITIFSQYGEVMDLNMPRDKETGKRRGFAFLMYEDQRSTVLAVDNLNGAVVLEKTLRVDHVKDYKQPKTKGEDGEWVEADEQSLNARPEMIVDDPNANADSDSDSDSDAPSIDPEDPMREYLLAQRRDARLLKKAAKKSSKSKKEKGKHKDETPEERRARKARKAEKRARRGGGKDGKDKGGREKKSKTSEGMRGVEALLSALGAGGRARSTSPPPRSGRRERSRSRSRSRSPAPPPRRRADADSPPARDRDVDARMPPPPPPPDRDRDARDSDRDRSRSMEGRDRDRARYHIERDAGSSRDRGFGRGDERGGSRGGRGGRGERDDGKWEVDRY</sequence>
<dbReference type="PROSITE" id="PS50102">
    <property type="entry name" value="RRM"/>
    <property type="match status" value="1"/>
</dbReference>
<evidence type="ECO:0000256" key="2">
    <source>
        <dbReference type="PROSITE-ProRule" id="PRU00176"/>
    </source>
</evidence>
<feature type="compositionally biased region" description="Basic and acidic residues" evidence="3">
    <location>
        <begin position="195"/>
        <end position="205"/>
    </location>
</feature>
<dbReference type="GO" id="GO:0071013">
    <property type="term" value="C:catalytic step 2 spliceosome"/>
    <property type="evidence" value="ECO:0007669"/>
    <property type="project" value="TreeGrafter"/>
</dbReference>
<reference evidence="5" key="1">
    <citation type="submission" date="2023-03" db="EMBL/GenBank/DDBJ databases">
        <title>Massive genome expansion in bonnet fungi (Mycena s.s.) driven by repeated elements and novel gene families across ecological guilds.</title>
        <authorList>
            <consortium name="Lawrence Berkeley National Laboratory"/>
            <person name="Harder C.B."/>
            <person name="Miyauchi S."/>
            <person name="Viragh M."/>
            <person name="Kuo A."/>
            <person name="Thoen E."/>
            <person name="Andreopoulos B."/>
            <person name="Lu D."/>
            <person name="Skrede I."/>
            <person name="Drula E."/>
            <person name="Henrissat B."/>
            <person name="Morin E."/>
            <person name="Kohler A."/>
            <person name="Barry K."/>
            <person name="LaButti K."/>
            <person name="Morin E."/>
            <person name="Salamov A."/>
            <person name="Lipzen A."/>
            <person name="Mereny Z."/>
            <person name="Hegedus B."/>
            <person name="Baldrian P."/>
            <person name="Stursova M."/>
            <person name="Weitz H."/>
            <person name="Taylor A."/>
            <person name="Grigoriev I.V."/>
            <person name="Nagy L.G."/>
            <person name="Martin F."/>
            <person name="Kauserud H."/>
        </authorList>
    </citation>
    <scope>NUCLEOTIDE SEQUENCE</scope>
    <source>
        <strain evidence="5">CBHHK200</strain>
    </source>
</reference>
<feature type="compositionally biased region" description="Basic residues" evidence="3">
    <location>
        <begin position="179"/>
        <end position="194"/>
    </location>
</feature>
<dbReference type="InterPro" id="IPR035979">
    <property type="entry name" value="RBD_domain_sf"/>
</dbReference>
<dbReference type="GO" id="GO:0003723">
    <property type="term" value="F:RNA binding"/>
    <property type="evidence" value="ECO:0007669"/>
    <property type="project" value="UniProtKB-UniRule"/>
</dbReference>
<dbReference type="PANTHER" id="PTHR45880:SF1">
    <property type="entry name" value="RNA-BINDING MOTIF PROTEIN, X-LINKED 2"/>
    <property type="match status" value="1"/>
</dbReference>
<evidence type="ECO:0000313" key="6">
    <source>
        <dbReference type="Proteomes" id="UP001218188"/>
    </source>
</evidence>
<dbReference type="CDD" id="cd12411">
    <property type="entry name" value="RRM_ist3_like"/>
    <property type="match status" value="1"/>
</dbReference>
<dbReference type="AlphaFoldDB" id="A0AAD6XED7"/>